<evidence type="ECO:0000256" key="3">
    <source>
        <dbReference type="ARBA" id="ARBA00022741"/>
    </source>
</evidence>
<evidence type="ECO:0000256" key="7">
    <source>
        <dbReference type="PIRSR" id="PIRSR630616-2"/>
    </source>
</evidence>
<name>A0A7S1BN94_9STRA</name>
<dbReference type="SUPFAM" id="SSF56112">
    <property type="entry name" value="Protein kinase-like (PK-like)"/>
    <property type="match status" value="1"/>
</dbReference>
<dbReference type="Gene3D" id="3.30.200.20">
    <property type="entry name" value="Phosphorylase Kinase, domain 1"/>
    <property type="match status" value="1"/>
</dbReference>
<feature type="active site" description="Proton acceptor" evidence="6">
    <location>
        <position position="302"/>
    </location>
</feature>
<evidence type="ECO:0000256" key="4">
    <source>
        <dbReference type="ARBA" id="ARBA00022777"/>
    </source>
</evidence>
<dbReference type="InterPro" id="IPR030616">
    <property type="entry name" value="Aur-like"/>
</dbReference>
<feature type="domain" description="Protein kinase" evidence="11">
    <location>
        <begin position="131"/>
        <end position="468"/>
    </location>
</feature>
<proteinExistence type="inferred from homology"/>
<dbReference type="PROSITE" id="PS50011">
    <property type="entry name" value="PROTEIN_KINASE_DOM"/>
    <property type="match status" value="1"/>
</dbReference>
<evidence type="ECO:0000256" key="10">
    <source>
        <dbReference type="RuleBase" id="RU000304"/>
    </source>
</evidence>
<feature type="binding site" evidence="7">
    <location>
        <begin position="242"/>
        <end position="244"/>
    </location>
    <ligand>
        <name>ATP</name>
        <dbReference type="ChEBI" id="CHEBI:30616"/>
    </ligand>
</feature>
<feature type="binding site" evidence="7">
    <location>
        <position position="141"/>
    </location>
    <ligand>
        <name>ATP</name>
        <dbReference type="ChEBI" id="CHEBI:30616"/>
    </ligand>
</feature>
<evidence type="ECO:0000256" key="1">
    <source>
        <dbReference type="ARBA" id="ARBA00022527"/>
    </source>
</evidence>
<sequence>MEPLIRRRCRVALGPITNNSNSVSTGNKDEKTLQMYPSRSQITKKRAPVLRKRSKSGLLSGGALPSDCEPIPKSLKCDSAIEKENVNPLGLITKRLHSDEPSSSTESCLNEESIANSCQTQPQPSLSLKCFQPGAALGHGRFGNVYRAKTISKYASNATLPSSVALKILQKRRIVPPFCPKSKMRKLDGEFTVSFNKTLEIAYKSLLLLRREIEIQSRLRHPHILRSFGSFHDSTYIYMVLEEASGAGGNEGDLYKKMTRRRASGSGVGGDGRFCESEAAKYIGQLACALEYLSGIHVYHRDIKPENLLLDYKNQIKVSDFGWAVHAPPPNAHIRSTLCGTSEYLPPEMILEKAYDGTADIWSMGILAYELVAGLSPFQVSSEELHRYRKKKGRQKASSKDDVQMAVFAKLSKFEDGAVAESVLFGPESACKCDIDLTPNFKDFVSKILRRKGKDRLSATDVMVHSWVKNVK</sequence>
<evidence type="ECO:0000256" key="6">
    <source>
        <dbReference type="PIRSR" id="PIRSR630616-1"/>
    </source>
</evidence>
<dbReference type="InterPro" id="IPR011009">
    <property type="entry name" value="Kinase-like_dom_sf"/>
</dbReference>
<reference evidence="12" key="1">
    <citation type="submission" date="2021-01" db="EMBL/GenBank/DDBJ databases">
        <authorList>
            <person name="Corre E."/>
            <person name="Pelletier E."/>
            <person name="Niang G."/>
            <person name="Scheremetjew M."/>
            <person name="Finn R."/>
            <person name="Kale V."/>
            <person name="Holt S."/>
            <person name="Cochrane G."/>
            <person name="Meng A."/>
            <person name="Brown T."/>
            <person name="Cohen L."/>
        </authorList>
    </citation>
    <scope>NUCLEOTIDE SEQUENCE</scope>
    <source>
        <strain evidence="12">308</strain>
    </source>
</reference>
<keyword evidence="4" id="KW-0418">Kinase</keyword>
<organism evidence="12">
    <name type="scientific">Corethron hystrix</name>
    <dbReference type="NCBI Taxonomy" id="216773"/>
    <lineage>
        <taxon>Eukaryota</taxon>
        <taxon>Sar</taxon>
        <taxon>Stramenopiles</taxon>
        <taxon>Ochrophyta</taxon>
        <taxon>Bacillariophyta</taxon>
        <taxon>Coscinodiscophyceae</taxon>
        <taxon>Corethrophycidae</taxon>
        <taxon>Corethrales</taxon>
        <taxon>Corethraceae</taxon>
        <taxon>Corethron</taxon>
    </lineage>
</organism>
<accession>A0A7S1BN94</accession>
<feature type="binding site" evidence="7">
    <location>
        <position position="320"/>
    </location>
    <ligand>
        <name>ATP</name>
        <dbReference type="ChEBI" id="CHEBI:30616"/>
    </ligand>
</feature>
<comment type="similarity">
    <text evidence="10">Belongs to the protein kinase superfamily.</text>
</comment>
<dbReference type="EMBL" id="HBFR01024987">
    <property type="protein sequence ID" value="CAD8890692.1"/>
    <property type="molecule type" value="Transcribed_RNA"/>
</dbReference>
<keyword evidence="1 10" id="KW-0723">Serine/threonine-protein kinase</keyword>
<dbReference type="InterPro" id="IPR008271">
    <property type="entry name" value="Ser/Thr_kinase_AS"/>
</dbReference>
<keyword evidence="3 7" id="KW-0547">Nucleotide-binding</keyword>
<keyword evidence="5 7" id="KW-0067">ATP-binding</keyword>
<protein>
    <recommendedName>
        <fullName evidence="11">Protein kinase domain-containing protein</fullName>
    </recommendedName>
</protein>
<dbReference type="PANTHER" id="PTHR24350">
    <property type="entry name" value="SERINE/THREONINE-PROTEIN KINASE IAL-RELATED"/>
    <property type="match status" value="1"/>
</dbReference>
<dbReference type="PROSITE" id="PS00107">
    <property type="entry name" value="PROTEIN_KINASE_ATP"/>
    <property type="match status" value="1"/>
</dbReference>
<feature type="binding site" evidence="7">
    <location>
        <begin position="306"/>
        <end position="307"/>
    </location>
    <ligand>
        <name>ATP</name>
        <dbReference type="ChEBI" id="CHEBI:30616"/>
    </ligand>
</feature>
<evidence type="ECO:0000256" key="2">
    <source>
        <dbReference type="ARBA" id="ARBA00022679"/>
    </source>
</evidence>
<evidence type="ECO:0000256" key="9">
    <source>
        <dbReference type="PROSITE-ProRule" id="PRU10141"/>
    </source>
</evidence>
<dbReference type="Pfam" id="PF00069">
    <property type="entry name" value="Pkinase"/>
    <property type="match status" value="1"/>
</dbReference>
<dbReference type="InterPro" id="IPR017441">
    <property type="entry name" value="Protein_kinase_ATP_BS"/>
</dbReference>
<dbReference type="PROSITE" id="PS00108">
    <property type="entry name" value="PROTEIN_KINASE_ST"/>
    <property type="match status" value="1"/>
</dbReference>
<feature type="cross-link" description="Glycyl lysine isopeptide (Lys-Gly) (interchain with G-Cter in SUMO2)" evidence="8">
    <location>
        <position position="304"/>
    </location>
</feature>
<dbReference type="GO" id="GO:0004674">
    <property type="term" value="F:protein serine/threonine kinase activity"/>
    <property type="evidence" value="ECO:0007669"/>
    <property type="project" value="UniProtKB-KW"/>
</dbReference>
<keyword evidence="2" id="KW-0808">Transferase</keyword>
<dbReference type="AlphaFoldDB" id="A0A7S1BN94"/>
<evidence type="ECO:0000256" key="5">
    <source>
        <dbReference type="ARBA" id="ARBA00022840"/>
    </source>
</evidence>
<feature type="binding site" evidence="7 9">
    <location>
        <position position="167"/>
    </location>
    <ligand>
        <name>ATP</name>
        <dbReference type="ChEBI" id="CHEBI:30616"/>
    </ligand>
</feature>
<dbReference type="SMART" id="SM00220">
    <property type="entry name" value="S_TKc"/>
    <property type="match status" value="1"/>
</dbReference>
<dbReference type="Gene3D" id="1.10.510.10">
    <property type="entry name" value="Transferase(Phosphotransferase) domain 1"/>
    <property type="match status" value="1"/>
</dbReference>
<dbReference type="InterPro" id="IPR000719">
    <property type="entry name" value="Prot_kinase_dom"/>
</dbReference>
<evidence type="ECO:0000313" key="12">
    <source>
        <dbReference type="EMBL" id="CAD8890692.1"/>
    </source>
</evidence>
<evidence type="ECO:0000259" key="11">
    <source>
        <dbReference type="PROSITE" id="PS50011"/>
    </source>
</evidence>
<dbReference type="GO" id="GO:0005524">
    <property type="term" value="F:ATP binding"/>
    <property type="evidence" value="ECO:0007669"/>
    <property type="project" value="UniProtKB-UniRule"/>
</dbReference>
<evidence type="ECO:0000256" key="8">
    <source>
        <dbReference type="PIRSR" id="PIRSR630616-3"/>
    </source>
</evidence>
<gene>
    <name evidence="12" type="ORF">CHYS00102_LOCUS17897</name>
</gene>